<dbReference type="Proteomes" id="UP000238634">
    <property type="component" value="Unassembled WGS sequence"/>
</dbReference>
<dbReference type="InterPro" id="IPR010982">
    <property type="entry name" value="Lambda_DNA-bd_dom_sf"/>
</dbReference>
<gene>
    <name evidence="2" type="ORF">C7B65_17295</name>
</gene>
<dbReference type="PROSITE" id="PS50943">
    <property type="entry name" value="HTH_CROC1"/>
    <property type="match status" value="1"/>
</dbReference>
<proteinExistence type="predicted"/>
<dbReference type="AlphaFoldDB" id="A0A2T1DBG7"/>
<feature type="domain" description="HTH cro/C1-type" evidence="1">
    <location>
        <begin position="23"/>
        <end position="77"/>
    </location>
</feature>
<dbReference type="STRING" id="1920490.GCA_001895925_01218"/>
<evidence type="ECO:0000313" key="3">
    <source>
        <dbReference type="Proteomes" id="UP000238634"/>
    </source>
</evidence>
<evidence type="ECO:0000313" key="2">
    <source>
        <dbReference type="EMBL" id="PSB17816.1"/>
    </source>
</evidence>
<dbReference type="OrthoDB" id="583056at2"/>
<dbReference type="SMART" id="SM00530">
    <property type="entry name" value="HTH_XRE"/>
    <property type="match status" value="1"/>
</dbReference>
<comment type="caution">
    <text evidence="2">The sequence shown here is derived from an EMBL/GenBank/DDBJ whole genome shotgun (WGS) entry which is preliminary data.</text>
</comment>
<evidence type="ECO:0000259" key="1">
    <source>
        <dbReference type="PROSITE" id="PS50943"/>
    </source>
</evidence>
<name>A0A2T1DBG7_9CYAN</name>
<reference evidence="2 3" key="1">
    <citation type="submission" date="2018-02" db="EMBL/GenBank/DDBJ databases">
        <authorList>
            <person name="Cohen D.B."/>
            <person name="Kent A.D."/>
        </authorList>
    </citation>
    <scope>NUCLEOTIDE SEQUENCE [LARGE SCALE GENOMIC DNA]</scope>
    <source>
        <strain evidence="2 3">ULC007</strain>
    </source>
</reference>
<organism evidence="2 3">
    <name type="scientific">Phormidesmis priestleyi ULC007</name>
    <dbReference type="NCBI Taxonomy" id="1920490"/>
    <lineage>
        <taxon>Bacteria</taxon>
        <taxon>Bacillati</taxon>
        <taxon>Cyanobacteriota</taxon>
        <taxon>Cyanophyceae</taxon>
        <taxon>Leptolyngbyales</taxon>
        <taxon>Leptolyngbyaceae</taxon>
        <taxon>Phormidesmis</taxon>
    </lineage>
</organism>
<reference evidence="2 3" key="2">
    <citation type="submission" date="2018-03" db="EMBL/GenBank/DDBJ databases">
        <title>The ancient ancestry and fast evolution of plastids.</title>
        <authorList>
            <person name="Moore K.R."/>
            <person name="Magnabosco C."/>
            <person name="Momper L."/>
            <person name="Gold D.A."/>
            <person name="Bosak T."/>
            <person name="Fournier G.P."/>
        </authorList>
    </citation>
    <scope>NUCLEOTIDE SEQUENCE [LARGE SCALE GENOMIC DNA]</scope>
    <source>
        <strain evidence="2 3">ULC007</strain>
    </source>
</reference>
<dbReference type="Gene3D" id="1.10.260.40">
    <property type="entry name" value="lambda repressor-like DNA-binding domains"/>
    <property type="match status" value="1"/>
</dbReference>
<protein>
    <submittedName>
        <fullName evidence="2">XRE family transcriptional regulator</fullName>
    </submittedName>
</protein>
<dbReference type="SUPFAM" id="SSF47413">
    <property type="entry name" value="lambda repressor-like DNA-binding domains"/>
    <property type="match status" value="1"/>
</dbReference>
<accession>A0A2T1DBG7</accession>
<dbReference type="CDD" id="cd00093">
    <property type="entry name" value="HTH_XRE"/>
    <property type="match status" value="1"/>
</dbReference>
<dbReference type="RefSeq" id="WP_083583062.1">
    <property type="nucleotide sequence ID" value="NZ_MPPI01000026.1"/>
</dbReference>
<dbReference type="InterPro" id="IPR001387">
    <property type="entry name" value="Cro/C1-type_HTH"/>
</dbReference>
<keyword evidence="3" id="KW-1185">Reference proteome</keyword>
<dbReference type="GO" id="GO:0003677">
    <property type="term" value="F:DNA binding"/>
    <property type="evidence" value="ECO:0007669"/>
    <property type="project" value="InterPro"/>
</dbReference>
<dbReference type="Pfam" id="PF01381">
    <property type="entry name" value="HTH_3"/>
    <property type="match status" value="1"/>
</dbReference>
<dbReference type="EMBL" id="PVWG01000023">
    <property type="protein sequence ID" value="PSB17816.1"/>
    <property type="molecule type" value="Genomic_DNA"/>
</dbReference>
<sequence length="86" mass="9934">MESQKQSISSIHDPDYHRIIDALVSLREKAKLSQKAIAHEIGLTQPDVSKIERRERRIDILEALRWVWATDADPAEFFTQFTNSGK</sequence>